<dbReference type="RefSeq" id="WP_151177269.1">
    <property type="nucleotide sequence ID" value="NZ_CP042906.1"/>
</dbReference>
<evidence type="ECO:0000256" key="1">
    <source>
        <dbReference type="SAM" id="SignalP"/>
    </source>
</evidence>
<protein>
    <recommendedName>
        <fullName evidence="4">Lipoprotein</fullName>
    </recommendedName>
</protein>
<proteinExistence type="predicted"/>
<sequence>MRKITMLAMLAGLALSAGVTLSAQAEDYGPMKVMQTSMGKVLTDAKGMTLYTYDKDAPGVSNCTGECAEYWPPAKAEAGAMPVGGLTIIKRPDGTMQWADDGKPLYTFAKDKAPGDVMGDNMKNVWHVVKE</sequence>
<dbReference type="EMBL" id="CP042906">
    <property type="protein sequence ID" value="QEX16977.1"/>
    <property type="molecule type" value="Genomic_DNA"/>
</dbReference>
<dbReference type="AlphaFoldDB" id="A0A5J6MIF7"/>
<gene>
    <name evidence="2" type="ORF">FRZ44_22730</name>
</gene>
<dbReference type="KEGG" id="htq:FRZ44_22730"/>
<keyword evidence="1" id="KW-0732">Signal</keyword>
<evidence type="ECO:0000313" key="3">
    <source>
        <dbReference type="Proteomes" id="UP000326202"/>
    </source>
</evidence>
<dbReference type="PANTHER" id="PTHR39335:SF1">
    <property type="entry name" value="BLL4220 PROTEIN"/>
    <property type="match status" value="1"/>
</dbReference>
<feature type="signal peptide" evidence="1">
    <location>
        <begin position="1"/>
        <end position="25"/>
    </location>
</feature>
<dbReference type="PANTHER" id="PTHR39335">
    <property type="entry name" value="BLL4220 PROTEIN"/>
    <property type="match status" value="1"/>
</dbReference>
<dbReference type="InterPro" id="IPR005297">
    <property type="entry name" value="Lipoprotein_repeat"/>
</dbReference>
<dbReference type="GO" id="GO:0043448">
    <property type="term" value="P:alkane catabolic process"/>
    <property type="evidence" value="ECO:0007669"/>
    <property type="project" value="TreeGrafter"/>
</dbReference>
<reference evidence="2 3" key="1">
    <citation type="submission" date="2019-08" db="EMBL/GenBank/DDBJ databases">
        <title>Hyperibacter terrae gen. nov., sp. nov. and Hyperibacter viscosus sp. nov., two new members in the family Rhodospirillaceae isolated from the rhizosphere of Hypericum perforatum.</title>
        <authorList>
            <person name="Noviana Z."/>
        </authorList>
    </citation>
    <scope>NUCLEOTIDE SEQUENCE [LARGE SCALE GENOMIC DNA]</scope>
    <source>
        <strain evidence="2 3">R5913</strain>
    </source>
</reference>
<evidence type="ECO:0000313" key="2">
    <source>
        <dbReference type="EMBL" id="QEX16977.1"/>
    </source>
</evidence>
<dbReference type="InterPro" id="IPR014558">
    <property type="entry name" value="UCP029720"/>
</dbReference>
<dbReference type="PIRSF" id="PIRSF029720">
    <property type="entry name" value="UCP029720"/>
    <property type="match status" value="1"/>
</dbReference>
<evidence type="ECO:0008006" key="4">
    <source>
        <dbReference type="Google" id="ProtNLM"/>
    </source>
</evidence>
<feature type="chain" id="PRO_5023843552" description="Lipoprotein" evidence="1">
    <location>
        <begin position="26"/>
        <end position="131"/>
    </location>
</feature>
<dbReference type="Pfam" id="PF03640">
    <property type="entry name" value="Lipoprotein_15"/>
    <property type="match status" value="2"/>
</dbReference>
<organism evidence="2 3">
    <name type="scientific">Hypericibacter terrae</name>
    <dbReference type="NCBI Taxonomy" id="2602015"/>
    <lineage>
        <taxon>Bacteria</taxon>
        <taxon>Pseudomonadati</taxon>
        <taxon>Pseudomonadota</taxon>
        <taxon>Alphaproteobacteria</taxon>
        <taxon>Rhodospirillales</taxon>
        <taxon>Dongiaceae</taxon>
        <taxon>Hypericibacter</taxon>
    </lineage>
</organism>
<dbReference type="Proteomes" id="UP000326202">
    <property type="component" value="Chromosome"/>
</dbReference>
<keyword evidence="3" id="KW-1185">Reference proteome</keyword>
<name>A0A5J6MIF7_9PROT</name>
<accession>A0A5J6MIF7</accession>
<dbReference type="OrthoDB" id="9800666at2"/>